<evidence type="ECO:0000256" key="7">
    <source>
        <dbReference type="ARBA" id="ARBA00022927"/>
    </source>
</evidence>
<dbReference type="InterPro" id="IPR051045">
    <property type="entry name" value="TonB-dependent_transducer"/>
</dbReference>
<dbReference type="PANTHER" id="PTHR33446">
    <property type="entry name" value="PROTEIN TONB-RELATED"/>
    <property type="match status" value="1"/>
</dbReference>
<evidence type="ECO:0000259" key="12">
    <source>
        <dbReference type="PROSITE" id="PS52015"/>
    </source>
</evidence>
<keyword evidence="7" id="KW-0653">Protein transport</keyword>
<dbReference type="EMBL" id="SUYD01000002">
    <property type="protein sequence ID" value="MBE6265312.1"/>
    <property type="molecule type" value="Genomic_DNA"/>
</dbReference>
<dbReference type="SUPFAM" id="SSF74653">
    <property type="entry name" value="TolA/TonB C-terminal domain"/>
    <property type="match status" value="1"/>
</dbReference>
<evidence type="ECO:0000256" key="3">
    <source>
        <dbReference type="ARBA" id="ARBA00022448"/>
    </source>
</evidence>
<dbReference type="NCBIfam" id="TIGR01352">
    <property type="entry name" value="tonB_Cterm"/>
    <property type="match status" value="1"/>
</dbReference>
<evidence type="ECO:0000256" key="6">
    <source>
        <dbReference type="ARBA" id="ARBA00022692"/>
    </source>
</evidence>
<evidence type="ECO:0000313" key="13">
    <source>
        <dbReference type="EMBL" id="MBE6265312.1"/>
    </source>
</evidence>
<gene>
    <name evidence="13" type="ORF">E7102_02390</name>
</gene>
<sequence>MTFRMLISPNLVAKIAKKLNIYLFYRKNNYLCTRFYIKQMEVKKSKEADLEQKRTQGFLLGVIVVLALLFVLLEWNSGDGGWSFFDDDDSLEAEVELSPLKRDKDEVPMMMPQEQKVEKQESQQLHLVDNDVELPPEPVLQEETEEEEPTLKAEEEKPQVVDMYDEPIDFRVVEDLPQFPGGAAEFMKWLTKNLKYPASAQQRKIKGKVVAQFIVNKDGSLSDLQVVQPLEPACDQEVLRVLKMMPQWKAGMMNAKPCRTMVCIPVVFNL</sequence>
<keyword evidence="5" id="KW-0997">Cell inner membrane</keyword>
<dbReference type="PRINTS" id="PR01374">
    <property type="entry name" value="TONBPROTEIN"/>
</dbReference>
<dbReference type="GO" id="GO:0030288">
    <property type="term" value="C:outer membrane-bounded periplasmic space"/>
    <property type="evidence" value="ECO:0007669"/>
    <property type="project" value="InterPro"/>
</dbReference>
<dbReference type="InterPro" id="IPR037682">
    <property type="entry name" value="TonB_C"/>
</dbReference>
<dbReference type="GO" id="GO:0031992">
    <property type="term" value="F:energy transducer activity"/>
    <property type="evidence" value="ECO:0007669"/>
    <property type="project" value="InterPro"/>
</dbReference>
<evidence type="ECO:0000256" key="1">
    <source>
        <dbReference type="ARBA" id="ARBA00004383"/>
    </source>
</evidence>
<dbReference type="GO" id="GO:0015891">
    <property type="term" value="P:siderophore transport"/>
    <property type="evidence" value="ECO:0007669"/>
    <property type="project" value="InterPro"/>
</dbReference>
<keyword evidence="9 11" id="KW-0472">Membrane</keyword>
<feature type="transmembrane region" description="Helical" evidence="11">
    <location>
        <begin position="57"/>
        <end position="75"/>
    </location>
</feature>
<protein>
    <submittedName>
        <fullName evidence="13">Energy transducer TonB</fullName>
    </submittedName>
</protein>
<feature type="region of interest" description="Disordered" evidence="10">
    <location>
        <begin position="134"/>
        <end position="155"/>
    </location>
</feature>
<name>A0A928BSI1_XYLRU</name>
<feature type="compositionally biased region" description="Acidic residues" evidence="10">
    <location>
        <begin position="134"/>
        <end position="148"/>
    </location>
</feature>
<evidence type="ECO:0000313" key="14">
    <source>
        <dbReference type="Proteomes" id="UP000763088"/>
    </source>
</evidence>
<dbReference type="Proteomes" id="UP000763088">
    <property type="component" value="Unassembled WGS sequence"/>
</dbReference>
<keyword evidence="6 11" id="KW-0812">Transmembrane</keyword>
<dbReference type="GO" id="GO:0055085">
    <property type="term" value="P:transmembrane transport"/>
    <property type="evidence" value="ECO:0007669"/>
    <property type="project" value="InterPro"/>
</dbReference>
<keyword evidence="3" id="KW-0813">Transport</keyword>
<dbReference type="InterPro" id="IPR003538">
    <property type="entry name" value="TonB"/>
</dbReference>
<accession>A0A928BSI1</accession>
<dbReference type="Pfam" id="PF03544">
    <property type="entry name" value="TonB_C"/>
    <property type="match status" value="1"/>
</dbReference>
<comment type="similarity">
    <text evidence="2">Belongs to the TonB family.</text>
</comment>
<proteinExistence type="inferred from homology"/>
<reference evidence="13" key="1">
    <citation type="submission" date="2019-04" db="EMBL/GenBank/DDBJ databases">
        <title>Evolution of Biomass-Degrading Anaerobic Consortia Revealed by Metagenomics.</title>
        <authorList>
            <person name="Peng X."/>
        </authorList>
    </citation>
    <scope>NUCLEOTIDE SEQUENCE</scope>
    <source>
        <strain evidence="13">SIG141</strain>
    </source>
</reference>
<comment type="subcellular location">
    <subcellularLocation>
        <location evidence="1">Cell inner membrane</location>
        <topology evidence="1">Single-pass membrane protein</topology>
        <orientation evidence="1">Periplasmic side</orientation>
    </subcellularLocation>
</comment>
<evidence type="ECO:0000256" key="9">
    <source>
        <dbReference type="ARBA" id="ARBA00023136"/>
    </source>
</evidence>
<feature type="domain" description="TonB C-terminal" evidence="12">
    <location>
        <begin position="181"/>
        <end position="270"/>
    </location>
</feature>
<keyword evidence="8 11" id="KW-1133">Transmembrane helix</keyword>
<dbReference type="Gene3D" id="3.30.1150.10">
    <property type="match status" value="1"/>
</dbReference>
<evidence type="ECO:0000256" key="10">
    <source>
        <dbReference type="SAM" id="MobiDB-lite"/>
    </source>
</evidence>
<dbReference type="AlphaFoldDB" id="A0A928BSI1"/>
<keyword evidence="4" id="KW-1003">Cell membrane</keyword>
<evidence type="ECO:0000256" key="5">
    <source>
        <dbReference type="ARBA" id="ARBA00022519"/>
    </source>
</evidence>
<dbReference type="GO" id="GO:0015031">
    <property type="term" value="P:protein transport"/>
    <property type="evidence" value="ECO:0007669"/>
    <property type="project" value="UniProtKB-KW"/>
</dbReference>
<dbReference type="PROSITE" id="PS52015">
    <property type="entry name" value="TONB_CTD"/>
    <property type="match status" value="1"/>
</dbReference>
<dbReference type="GO" id="GO:0098797">
    <property type="term" value="C:plasma membrane protein complex"/>
    <property type="evidence" value="ECO:0007669"/>
    <property type="project" value="TreeGrafter"/>
</dbReference>
<dbReference type="PANTHER" id="PTHR33446:SF2">
    <property type="entry name" value="PROTEIN TONB"/>
    <property type="match status" value="1"/>
</dbReference>
<comment type="caution">
    <text evidence="13">The sequence shown here is derived from an EMBL/GenBank/DDBJ whole genome shotgun (WGS) entry which is preliminary data.</text>
</comment>
<evidence type="ECO:0000256" key="4">
    <source>
        <dbReference type="ARBA" id="ARBA00022475"/>
    </source>
</evidence>
<evidence type="ECO:0000256" key="11">
    <source>
        <dbReference type="SAM" id="Phobius"/>
    </source>
</evidence>
<evidence type="ECO:0000256" key="8">
    <source>
        <dbReference type="ARBA" id="ARBA00022989"/>
    </source>
</evidence>
<organism evidence="13 14">
    <name type="scientific">Xylanibacter ruminicola</name>
    <name type="common">Prevotella ruminicola</name>
    <dbReference type="NCBI Taxonomy" id="839"/>
    <lineage>
        <taxon>Bacteria</taxon>
        <taxon>Pseudomonadati</taxon>
        <taxon>Bacteroidota</taxon>
        <taxon>Bacteroidia</taxon>
        <taxon>Bacteroidales</taxon>
        <taxon>Prevotellaceae</taxon>
        <taxon>Xylanibacter</taxon>
    </lineage>
</organism>
<dbReference type="InterPro" id="IPR006260">
    <property type="entry name" value="TonB/TolA_C"/>
</dbReference>
<evidence type="ECO:0000256" key="2">
    <source>
        <dbReference type="ARBA" id="ARBA00006555"/>
    </source>
</evidence>